<dbReference type="EMBL" id="KN840480">
    <property type="protein sequence ID" value="KIP08378.1"/>
    <property type="molecule type" value="Genomic_DNA"/>
</dbReference>
<dbReference type="AlphaFoldDB" id="A0A0C3PNI9"/>
<evidence type="ECO:0000256" key="1">
    <source>
        <dbReference type="SAM" id="MobiDB-lite"/>
    </source>
</evidence>
<feature type="region of interest" description="Disordered" evidence="1">
    <location>
        <begin position="1"/>
        <end position="41"/>
    </location>
</feature>
<proteinExistence type="predicted"/>
<evidence type="ECO:0000313" key="2">
    <source>
        <dbReference type="EMBL" id="KIP08378.1"/>
    </source>
</evidence>
<reference evidence="2 3" key="1">
    <citation type="journal article" date="2014" name="PLoS Genet.">
        <title>Analysis of the Phlebiopsis gigantea genome, transcriptome and secretome provides insight into its pioneer colonization strategies of wood.</title>
        <authorList>
            <person name="Hori C."/>
            <person name="Ishida T."/>
            <person name="Igarashi K."/>
            <person name="Samejima M."/>
            <person name="Suzuki H."/>
            <person name="Master E."/>
            <person name="Ferreira P."/>
            <person name="Ruiz-Duenas F.J."/>
            <person name="Held B."/>
            <person name="Canessa P."/>
            <person name="Larrondo L.F."/>
            <person name="Schmoll M."/>
            <person name="Druzhinina I.S."/>
            <person name="Kubicek C.P."/>
            <person name="Gaskell J.A."/>
            <person name="Kersten P."/>
            <person name="St John F."/>
            <person name="Glasner J."/>
            <person name="Sabat G."/>
            <person name="Splinter BonDurant S."/>
            <person name="Syed K."/>
            <person name="Yadav J."/>
            <person name="Mgbeahuruike A.C."/>
            <person name="Kovalchuk A."/>
            <person name="Asiegbu F.O."/>
            <person name="Lackner G."/>
            <person name="Hoffmeister D."/>
            <person name="Rencoret J."/>
            <person name="Gutierrez A."/>
            <person name="Sun H."/>
            <person name="Lindquist E."/>
            <person name="Barry K."/>
            <person name="Riley R."/>
            <person name="Grigoriev I.V."/>
            <person name="Henrissat B."/>
            <person name="Kues U."/>
            <person name="Berka R.M."/>
            <person name="Martinez A.T."/>
            <person name="Covert S.F."/>
            <person name="Blanchette R.A."/>
            <person name="Cullen D."/>
        </authorList>
    </citation>
    <scope>NUCLEOTIDE SEQUENCE [LARGE SCALE GENOMIC DNA]</scope>
    <source>
        <strain evidence="2 3">11061_1 CR5-6</strain>
    </source>
</reference>
<dbReference type="HOGENOM" id="CLU_136878_0_0_1"/>
<dbReference type="Proteomes" id="UP000053257">
    <property type="component" value="Unassembled WGS sequence"/>
</dbReference>
<evidence type="ECO:0000313" key="3">
    <source>
        <dbReference type="Proteomes" id="UP000053257"/>
    </source>
</evidence>
<organism evidence="2 3">
    <name type="scientific">Phlebiopsis gigantea (strain 11061_1 CR5-6)</name>
    <name type="common">White-rot fungus</name>
    <name type="synonym">Peniophora gigantea</name>
    <dbReference type="NCBI Taxonomy" id="745531"/>
    <lineage>
        <taxon>Eukaryota</taxon>
        <taxon>Fungi</taxon>
        <taxon>Dikarya</taxon>
        <taxon>Basidiomycota</taxon>
        <taxon>Agaricomycotina</taxon>
        <taxon>Agaricomycetes</taxon>
        <taxon>Polyporales</taxon>
        <taxon>Phanerochaetaceae</taxon>
        <taxon>Phlebiopsis</taxon>
    </lineage>
</organism>
<protein>
    <submittedName>
        <fullName evidence="2">Uncharacterized protein</fullName>
    </submittedName>
</protein>
<accession>A0A0C3PNI9</accession>
<dbReference type="OrthoDB" id="2794070at2759"/>
<name>A0A0C3PNI9_PHLG1</name>
<sequence>MPRYGKMKCAAADAPNPASKPRKPRASPSTEEKAARQIAAAERARVKGKVLEWEASLQQWTGDDPERGTLPPDGTEVLFVKDAKKHYSLSEKDIAALPFYNFAKSHKRIIPVAAIIDHVKLRFQATGTDYPIGKPPHSLNSSRHVRHLTKKDNFLDNMKAIGVL</sequence>
<keyword evidence="3" id="KW-1185">Reference proteome</keyword>
<gene>
    <name evidence="2" type="ORF">PHLGIDRAFT_379881</name>
</gene>